<proteinExistence type="predicted"/>
<gene>
    <name evidence="1" type="ORF">BpHYR1_051821</name>
</gene>
<comment type="caution">
    <text evidence="1">The sequence shown here is derived from an EMBL/GenBank/DDBJ whole genome shotgun (WGS) entry which is preliminary data.</text>
</comment>
<accession>A0A3M7P4M0</accession>
<dbReference type="AlphaFoldDB" id="A0A3M7P4M0"/>
<dbReference type="EMBL" id="REGN01013405">
    <property type="protein sequence ID" value="RMZ93973.1"/>
    <property type="molecule type" value="Genomic_DNA"/>
</dbReference>
<keyword evidence="2" id="KW-1185">Reference proteome</keyword>
<name>A0A3M7P4M0_BRAPC</name>
<reference evidence="1 2" key="1">
    <citation type="journal article" date="2018" name="Sci. Rep.">
        <title>Genomic signatures of local adaptation to the degree of environmental predictability in rotifers.</title>
        <authorList>
            <person name="Franch-Gras L."/>
            <person name="Hahn C."/>
            <person name="Garcia-Roger E.M."/>
            <person name="Carmona M.J."/>
            <person name="Serra M."/>
            <person name="Gomez A."/>
        </authorList>
    </citation>
    <scope>NUCLEOTIDE SEQUENCE [LARGE SCALE GENOMIC DNA]</scope>
    <source>
        <strain evidence="1">HYR1</strain>
    </source>
</reference>
<evidence type="ECO:0000313" key="2">
    <source>
        <dbReference type="Proteomes" id="UP000276133"/>
    </source>
</evidence>
<sequence>MNLIKEAECVPRNSEFKSRFDLNYFYDYDVDLSLVWSLISKLMRIYRENKEGQENQLLENLRTNNPKLLKKIYSRNF</sequence>
<dbReference type="Proteomes" id="UP000276133">
    <property type="component" value="Unassembled WGS sequence"/>
</dbReference>
<evidence type="ECO:0000313" key="1">
    <source>
        <dbReference type="EMBL" id="RMZ93973.1"/>
    </source>
</evidence>
<protein>
    <submittedName>
        <fullName evidence="1">Uncharacterized protein</fullName>
    </submittedName>
</protein>
<organism evidence="1 2">
    <name type="scientific">Brachionus plicatilis</name>
    <name type="common">Marine rotifer</name>
    <name type="synonym">Brachionus muelleri</name>
    <dbReference type="NCBI Taxonomy" id="10195"/>
    <lineage>
        <taxon>Eukaryota</taxon>
        <taxon>Metazoa</taxon>
        <taxon>Spiralia</taxon>
        <taxon>Gnathifera</taxon>
        <taxon>Rotifera</taxon>
        <taxon>Eurotatoria</taxon>
        <taxon>Monogononta</taxon>
        <taxon>Pseudotrocha</taxon>
        <taxon>Ploima</taxon>
        <taxon>Brachionidae</taxon>
        <taxon>Brachionus</taxon>
    </lineage>
</organism>